<evidence type="ECO:0000313" key="2">
    <source>
        <dbReference type="Proteomes" id="UP001055879"/>
    </source>
</evidence>
<proteinExistence type="predicted"/>
<dbReference type="EMBL" id="CM042048">
    <property type="protein sequence ID" value="KAI3757599.1"/>
    <property type="molecule type" value="Genomic_DNA"/>
</dbReference>
<dbReference type="Proteomes" id="UP001055879">
    <property type="component" value="Linkage Group LG02"/>
</dbReference>
<organism evidence="1 2">
    <name type="scientific">Arctium lappa</name>
    <name type="common">Greater burdock</name>
    <name type="synonym">Lappa major</name>
    <dbReference type="NCBI Taxonomy" id="4217"/>
    <lineage>
        <taxon>Eukaryota</taxon>
        <taxon>Viridiplantae</taxon>
        <taxon>Streptophyta</taxon>
        <taxon>Embryophyta</taxon>
        <taxon>Tracheophyta</taxon>
        <taxon>Spermatophyta</taxon>
        <taxon>Magnoliopsida</taxon>
        <taxon>eudicotyledons</taxon>
        <taxon>Gunneridae</taxon>
        <taxon>Pentapetalae</taxon>
        <taxon>asterids</taxon>
        <taxon>campanulids</taxon>
        <taxon>Asterales</taxon>
        <taxon>Asteraceae</taxon>
        <taxon>Carduoideae</taxon>
        <taxon>Cardueae</taxon>
        <taxon>Arctiinae</taxon>
        <taxon>Arctium</taxon>
    </lineage>
</organism>
<evidence type="ECO:0000313" key="1">
    <source>
        <dbReference type="EMBL" id="KAI3757599.1"/>
    </source>
</evidence>
<name>A0ACB9EF56_ARCLA</name>
<reference evidence="2" key="1">
    <citation type="journal article" date="2022" name="Mol. Ecol. Resour.">
        <title>The genomes of chicory, endive, great burdock and yacon provide insights into Asteraceae palaeo-polyploidization history and plant inulin production.</title>
        <authorList>
            <person name="Fan W."/>
            <person name="Wang S."/>
            <person name="Wang H."/>
            <person name="Wang A."/>
            <person name="Jiang F."/>
            <person name="Liu H."/>
            <person name="Zhao H."/>
            <person name="Xu D."/>
            <person name="Zhang Y."/>
        </authorList>
    </citation>
    <scope>NUCLEOTIDE SEQUENCE [LARGE SCALE GENOMIC DNA]</scope>
    <source>
        <strain evidence="2">cv. Niubang</strain>
    </source>
</reference>
<comment type="caution">
    <text evidence="1">The sequence shown here is derived from an EMBL/GenBank/DDBJ whole genome shotgun (WGS) entry which is preliminary data.</text>
</comment>
<keyword evidence="2" id="KW-1185">Reference proteome</keyword>
<reference evidence="1 2" key="2">
    <citation type="journal article" date="2022" name="Mol. Ecol. Resour.">
        <title>The genomes of chicory, endive, great burdock and yacon provide insights into Asteraceae paleo-polyploidization history and plant inulin production.</title>
        <authorList>
            <person name="Fan W."/>
            <person name="Wang S."/>
            <person name="Wang H."/>
            <person name="Wang A."/>
            <person name="Jiang F."/>
            <person name="Liu H."/>
            <person name="Zhao H."/>
            <person name="Xu D."/>
            <person name="Zhang Y."/>
        </authorList>
    </citation>
    <scope>NUCLEOTIDE SEQUENCE [LARGE SCALE GENOMIC DNA]</scope>
    <source>
        <strain evidence="2">cv. Niubang</strain>
    </source>
</reference>
<accession>A0ACB9EF56</accession>
<protein>
    <submittedName>
        <fullName evidence="1">Uncharacterized protein</fullName>
    </submittedName>
</protein>
<sequence length="518" mass="58847">MYVESMRRLWLWGGRGEFYPERHGMADCAYYNGTGTCGYASKCRYNHPPDRSSSDPRSKKYRPAEGIVNRKIKLDTCDDDASRNGSHLKKITFGTVKGDLRYFSTMSRLFITIPLALDLSTTKQLVAQSQMIDFLANLRTKIQNTNILRTKVLRTLSPVHQNPSQPGRLQIIAGEKDGRNHLTFAKRVRLHHSHNHCLWYKVYYPKLYATEADSKDYKIFNCIQRGHQNSLERLPLFFVLMILGGLKHQNLGCASTLLLSLLLLIQRGPKVQQKLVVRPYEAKPYECPDAKPMKVSKLVCHEAVAVATAYRRSGSGEGNDADRGSIRDEGSKSDRGVDILLYTRLNPKRNLVEREGQRIEKTEEVVGCGGLGTEKVYRRLSNLAGGREIRKRDVGRDCVLGQSRWRWSRRLGFEIEGFKNQHSLVRMIMGAIHLIVVVGYGQEVLQDTVWFGAAAVSLDSLAVFLLLISVLTAHFGSCRLREHPLASLGGCIRFDSFVILSLRWFDPRKLRLFLDPFC</sequence>
<gene>
    <name evidence="1" type="ORF">L6452_05141</name>
</gene>